<evidence type="ECO:0000313" key="3">
    <source>
        <dbReference type="EMBL" id="KAK8844809.1"/>
    </source>
</evidence>
<dbReference type="KEGG" id="kne:92183917"/>
<feature type="region of interest" description="Disordered" evidence="1">
    <location>
        <begin position="285"/>
        <end position="363"/>
    </location>
</feature>
<name>A0AAW0YUI1_9TREE</name>
<feature type="compositionally biased region" description="Polar residues" evidence="1">
    <location>
        <begin position="749"/>
        <end position="770"/>
    </location>
</feature>
<keyword evidence="2" id="KW-0472">Membrane</keyword>
<gene>
    <name evidence="3" type="ORF">IAR55_006659</name>
</gene>
<feature type="compositionally biased region" description="Low complexity" evidence="1">
    <location>
        <begin position="332"/>
        <end position="346"/>
    </location>
</feature>
<feature type="region of interest" description="Disordered" evidence="1">
    <location>
        <begin position="726"/>
        <end position="776"/>
    </location>
</feature>
<keyword evidence="2" id="KW-0812">Transmembrane</keyword>
<dbReference type="Proteomes" id="UP001388673">
    <property type="component" value="Unassembled WGS sequence"/>
</dbReference>
<dbReference type="GeneID" id="92183917"/>
<feature type="region of interest" description="Disordered" evidence="1">
    <location>
        <begin position="537"/>
        <end position="586"/>
    </location>
</feature>
<evidence type="ECO:0000256" key="1">
    <source>
        <dbReference type="SAM" id="MobiDB-lite"/>
    </source>
</evidence>
<proteinExistence type="predicted"/>
<dbReference type="RefSeq" id="XP_066800033.1">
    <property type="nucleotide sequence ID" value="XM_066949739.1"/>
</dbReference>
<feature type="compositionally biased region" description="Low complexity" evidence="1">
    <location>
        <begin position="151"/>
        <end position="160"/>
    </location>
</feature>
<evidence type="ECO:0008006" key="5">
    <source>
        <dbReference type="Google" id="ProtNLM"/>
    </source>
</evidence>
<keyword evidence="4" id="KW-1185">Reference proteome</keyword>
<organism evidence="3 4">
    <name type="scientific">Kwoniella newhampshirensis</name>
    <dbReference type="NCBI Taxonomy" id="1651941"/>
    <lineage>
        <taxon>Eukaryota</taxon>
        <taxon>Fungi</taxon>
        <taxon>Dikarya</taxon>
        <taxon>Basidiomycota</taxon>
        <taxon>Agaricomycotina</taxon>
        <taxon>Tremellomycetes</taxon>
        <taxon>Tremellales</taxon>
        <taxon>Cryptococcaceae</taxon>
        <taxon>Kwoniella</taxon>
    </lineage>
</organism>
<feature type="transmembrane region" description="Helical" evidence="2">
    <location>
        <begin position="43"/>
        <end position="63"/>
    </location>
</feature>
<evidence type="ECO:0000256" key="2">
    <source>
        <dbReference type="SAM" id="Phobius"/>
    </source>
</evidence>
<feature type="compositionally biased region" description="Gly residues" evidence="1">
    <location>
        <begin position="821"/>
        <end position="836"/>
    </location>
</feature>
<keyword evidence="2" id="KW-1133">Transmembrane helix</keyword>
<feature type="compositionally biased region" description="Basic and acidic residues" evidence="1">
    <location>
        <begin position="88"/>
        <end position="99"/>
    </location>
</feature>
<reference evidence="3 4" key="1">
    <citation type="journal article" date="2024" name="bioRxiv">
        <title>Comparative genomics of Cryptococcus and Kwoniella reveals pathogenesis evolution and contrasting karyotype dynamics via intercentromeric recombination or chromosome fusion.</title>
        <authorList>
            <person name="Coelho M.A."/>
            <person name="David-Palma M."/>
            <person name="Shea T."/>
            <person name="Bowers K."/>
            <person name="McGinley-Smith S."/>
            <person name="Mohammad A.W."/>
            <person name="Gnirke A."/>
            <person name="Yurkov A.M."/>
            <person name="Nowrousian M."/>
            <person name="Sun S."/>
            <person name="Cuomo C.A."/>
            <person name="Heitman J."/>
        </authorList>
    </citation>
    <scope>NUCLEOTIDE SEQUENCE [LARGE SCALE GENOMIC DNA]</scope>
    <source>
        <strain evidence="3 4">CBS 13917</strain>
    </source>
</reference>
<feature type="compositionally biased region" description="Polar residues" evidence="1">
    <location>
        <begin position="237"/>
        <end position="246"/>
    </location>
</feature>
<accession>A0AAW0YUI1</accession>
<feature type="region of interest" description="Disordered" evidence="1">
    <location>
        <begin position="810"/>
        <end position="851"/>
    </location>
</feature>
<comment type="caution">
    <text evidence="3">The sequence shown here is derived from an EMBL/GenBank/DDBJ whole genome shotgun (WGS) entry which is preliminary data.</text>
</comment>
<feature type="region of interest" description="Disordered" evidence="1">
    <location>
        <begin position="647"/>
        <end position="690"/>
    </location>
</feature>
<dbReference type="AlphaFoldDB" id="A0AAW0YUI1"/>
<feature type="region of interest" description="Disordered" evidence="1">
    <location>
        <begin position="1"/>
        <end position="20"/>
    </location>
</feature>
<protein>
    <recommendedName>
        <fullName evidence="5">SUN domain-containing protein</fullName>
    </recommendedName>
</protein>
<feature type="region of interest" description="Disordered" evidence="1">
    <location>
        <begin position="88"/>
        <end position="175"/>
    </location>
</feature>
<sequence>MSNNAPPRRAHPNARSTPYFPIPSSASSPAFLSQSTFTFIASWQGQLLVCTVVLVLGAVYFFIREPIDQWRRRRREVLSRLRERELMEMEKERDKEKSKTASSRGEDEWDKDDGGKDAKLSARERGREKRKEVKKRKGSLLPPATTNDVDSPFASSIESSPAPPIANGRSPTHSRRIQLPLSPATVIPCPSSVLNRPRKNAQEDSVRLAAPRSLPASVTVNVATSPIAPWDVPLPTSPSGGPSNTHETADRDVPDNAPLTLEDETDIQVKTKFDGFSIIPEAGYLPVVQTPGGGKKKKRKGKVGGTPSAADKGSSDHSSINGDRRASADPRSGISSDNSTNPSSSPYQLSRSLPTNLPGPRHQRISSITTRLDLSTQQLRDIVEQRDDTIDSLRGEIGLAKAEEAKAREDATRARLIEERLKVDLERLKRVNQKSDADARRREQDLQHRLSQLHQLYTSVIQRLASFEMVLRENGATIPPPASPIPLQFPQSGPVPILPTSPYNASPGRHTPLGGNFIPYPSPGMYPSPMLHLGAYHTNSHGHSHSASPSPFRRSSEARAGGSNGMSPIPHGVHEGDSSSLAGPLTPGLLGEGGLYAMDIGSSTMPIGRGIPPSGDSEEVHSDAHALNALNQRRRFSIESTVLKKKVKEEKGANGESIEEENGTETLITENRTENETDSTGDNHPASPSPISTTIVALRVLEDGARGNVYYSPETGRSIPLQFGISESDETSQANRGVEAVPDLETDTEQSSSLSASINGTTASASSSGDNECETRERGRMMVIAEPIFASLAHTPEQIEEMRRMREAAVRERQRSASLSVGGGGQRKNVGLGMGGLLTPSPSKSPVPLRG</sequence>
<evidence type="ECO:0000313" key="4">
    <source>
        <dbReference type="Proteomes" id="UP001388673"/>
    </source>
</evidence>
<dbReference type="EMBL" id="JBCAWK010000013">
    <property type="protein sequence ID" value="KAK8844809.1"/>
    <property type="molecule type" value="Genomic_DNA"/>
</dbReference>
<feature type="compositionally biased region" description="Basic and acidic residues" evidence="1">
    <location>
        <begin position="112"/>
        <end position="131"/>
    </location>
</feature>
<feature type="region of interest" description="Disordered" evidence="1">
    <location>
        <begin position="190"/>
        <end position="266"/>
    </location>
</feature>